<comment type="similarity">
    <text evidence="1">Belongs to the ComF/GntX family.</text>
</comment>
<reference evidence="3 4" key="1">
    <citation type="submission" date="2019-04" db="EMBL/GenBank/DDBJ databases">
        <title>Bacillus caeni sp. nov., a bacterium isolated from mangrove sediment.</title>
        <authorList>
            <person name="Huang H."/>
            <person name="Mo K."/>
            <person name="Hu Y."/>
        </authorList>
    </citation>
    <scope>NUCLEOTIDE SEQUENCE [LARGE SCALE GENOMIC DNA]</scope>
    <source>
        <strain evidence="3 4">HB172195</strain>
    </source>
</reference>
<comment type="caution">
    <text evidence="3">The sequence shown here is derived from an EMBL/GenBank/DDBJ whole genome shotgun (WGS) entry which is preliminary data.</text>
</comment>
<dbReference type="InterPro" id="IPR000836">
    <property type="entry name" value="PRTase_dom"/>
</dbReference>
<dbReference type="PANTHER" id="PTHR47505">
    <property type="entry name" value="DNA UTILIZATION PROTEIN YHGH"/>
    <property type="match status" value="1"/>
</dbReference>
<evidence type="ECO:0000313" key="4">
    <source>
        <dbReference type="Proteomes" id="UP000308230"/>
    </source>
</evidence>
<evidence type="ECO:0000259" key="2">
    <source>
        <dbReference type="Pfam" id="PF00156"/>
    </source>
</evidence>
<dbReference type="EMBL" id="SWLG01000003">
    <property type="protein sequence ID" value="TLS38509.1"/>
    <property type="molecule type" value="Genomic_DNA"/>
</dbReference>
<gene>
    <name evidence="3" type="ORF">FCL54_05050</name>
</gene>
<dbReference type="PANTHER" id="PTHR47505:SF1">
    <property type="entry name" value="DNA UTILIZATION PROTEIN YHGH"/>
    <property type="match status" value="1"/>
</dbReference>
<dbReference type="SUPFAM" id="SSF53271">
    <property type="entry name" value="PRTase-like"/>
    <property type="match status" value="1"/>
</dbReference>
<organism evidence="3 4">
    <name type="scientific">Exobacillus caeni</name>
    <dbReference type="NCBI Taxonomy" id="2574798"/>
    <lineage>
        <taxon>Bacteria</taxon>
        <taxon>Bacillati</taxon>
        <taxon>Bacillota</taxon>
        <taxon>Bacilli</taxon>
        <taxon>Bacillales</taxon>
        <taxon>Guptibacillaceae</taxon>
        <taxon>Exobacillus</taxon>
    </lineage>
</organism>
<evidence type="ECO:0000313" key="3">
    <source>
        <dbReference type="EMBL" id="TLS38509.1"/>
    </source>
</evidence>
<accession>A0A5R9F7L0</accession>
<proteinExistence type="inferred from homology"/>
<keyword evidence="4" id="KW-1185">Reference proteome</keyword>
<dbReference type="InterPro" id="IPR051910">
    <property type="entry name" value="ComF/GntX_DNA_util-trans"/>
</dbReference>
<evidence type="ECO:0000256" key="1">
    <source>
        <dbReference type="ARBA" id="ARBA00008007"/>
    </source>
</evidence>
<dbReference type="Proteomes" id="UP000308230">
    <property type="component" value="Unassembled WGS sequence"/>
</dbReference>
<feature type="domain" description="Phosphoribosyltransferase" evidence="2">
    <location>
        <begin position="150"/>
        <end position="243"/>
    </location>
</feature>
<dbReference type="OrthoDB" id="9779910at2"/>
<dbReference type="Pfam" id="PF00156">
    <property type="entry name" value="Pribosyltran"/>
    <property type="match status" value="1"/>
</dbReference>
<dbReference type="InterPro" id="IPR029057">
    <property type="entry name" value="PRTase-like"/>
</dbReference>
<name>A0A5R9F7L0_9BACL</name>
<dbReference type="Gene3D" id="3.40.50.2020">
    <property type="match status" value="1"/>
</dbReference>
<dbReference type="AlphaFoldDB" id="A0A5R9F7L0"/>
<dbReference type="CDD" id="cd06223">
    <property type="entry name" value="PRTases_typeI"/>
    <property type="match status" value="1"/>
</dbReference>
<protein>
    <submittedName>
        <fullName evidence="3">ComF family protein</fullName>
    </submittedName>
</protein>
<sequence length="245" mass="28118">MDILTGDHYCLWCEGRYFNDFNWRYLLGMSTNDGICSECRESLLSISGEICRICGRMLNNLSKEFRKGELCLDCIRWEDEPGWAGVLVKNRSVYQYNDFLKGILSRIKFRGDAVMVSPFMSPLKTLFKLEFPNDVIVVPIPLSSERLYERGFNQAKVLAELLDVQLKEILIRDSHEGKQSKKNRRERLAVINQSLFKCIDNVDLEEKNVLLVDDIYTTGVTIRNAAKELLNKGANKAYSLTVARG</sequence>